<keyword evidence="5" id="KW-1185">Reference proteome</keyword>
<comment type="caution">
    <text evidence="4">The sequence shown here is derived from an EMBL/GenBank/DDBJ whole genome shotgun (WGS) entry which is preliminary data.</text>
</comment>
<dbReference type="AlphaFoldDB" id="A0A2P7UGS5"/>
<dbReference type="CDD" id="cd05233">
    <property type="entry name" value="SDR_c"/>
    <property type="match status" value="1"/>
</dbReference>
<gene>
    <name evidence="4" type="ORF">C7R93_28820</name>
</gene>
<feature type="domain" description="Ketoreductase" evidence="3">
    <location>
        <begin position="7"/>
        <end position="184"/>
    </location>
</feature>
<dbReference type="PRINTS" id="PR00081">
    <property type="entry name" value="GDHRDH"/>
</dbReference>
<organism evidence="4 5">
    <name type="scientific">Brevibacillus fortis</name>
    <dbReference type="NCBI Taxonomy" id="2126352"/>
    <lineage>
        <taxon>Bacteria</taxon>
        <taxon>Bacillati</taxon>
        <taxon>Bacillota</taxon>
        <taxon>Bacilli</taxon>
        <taxon>Bacillales</taxon>
        <taxon>Paenibacillaceae</taxon>
        <taxon>Brevibacillus</taxon>
    </lineage>
</organism>
<dbReference type="PANTHER" id="PTHR42760">
    <property type="entry name" value="SHORT-CHAIN DEHYDROGENASES/REDUCTASES FAMILY MEMBER"/>
    <property type="match status" value="1"/>
</dbReference>
<dbReference type="EMBL" id="PXZM01000062">
    <property type="protein sequence ID" value="PSJ86194.1"/>
    <property type="molecule type" value="Genomic_DNA"/>
</dbReference>
<dbReference type="FunFam" id="3.40.50.720:FF:000084">
    <property type="entry name" value="Short-chain dehydrogenase reductase"/>
    <property type="match status" value="1"/>
</dbReference>
<dbReference type="PRINTS" id="PR00080">
    <property type="entry name" value="SDRFAMILY"/>
</dbReference>
<evidence type="ECO:0000256" key="2">
    <source>
        <dbReference type="ARBA" id="ARBA00023002"/>
    </source>
</evidence>
<dbReference type="PROSITE" id="PS00061">
    <property type="entry name" value="ADH_SHORT"/>
    <property type="match status" value="1"/>
</dbReference>
<dbReference type="GO" id="GO:0008206">
    <property type="term" value="P:bile acid metabolic process"/>
    <property type="evidence" value="ECO:0007669"/>
    <property type="project" value="UniProtKB-ARBA"/>
</dbReference>
<dbReference type="InterPro" id="IPR057326">
    <property type="entry name" value="KR_dom"/>
</dbReference>
<evidence type="ECO:0000313" key="5">
    <source>
        <dbReference type="Proteomes" id="UP000240419"/>
    </source>
</evidence>
<name>A0A2P7UGS5_9BACL</name>
<dbReference type="InterPro" id="IPR020904">
    <property type="entry name" value="Sc_DH/Rdtase_CS"/>
</dbReference>
<dbReference type="OrthoDB" id="9803333at2"/>
<protein>
    <submittedName>
        <fullName evidence="4">Short-chain dehydrogenase</fullName>
    </submittedName>
</protein>
<evidence type="ECO:0000259" key="3">
    <source>
        <dbReference type="SMART" id="SM00822"/>
    </source>
</evidence>
<comment type="similarity">
    <text evidence="1">Belongs to the short-chain dehydrogenases/reductases (SDR) family.</text>
</comment>
<sequence>MNNYTGKKAVVTGGTHGMGLAVAKALLAGGAEVIVSGRNPKNAEEAKRELGERAHVVVSDVSSMKDVQAFGDYVEKHFGKIDFLHVNAGISMLEPFLEVTEETYDRTFAVNTKGAFFTVQHLTPLIHEGGSIVFTSSVADEGGYPGMSVYSVYSASKAALRSLTSGFAAELLDKGIRVNVVSPGFIDTPSMGVAGFTDADRATFQELGDKVTPMKRHGSSEEVAKAVLFLAFDATFTTGAKLTVDGGLGQSLSSL</sequence>
<evidence type="ECO:0000313" key="4">
    <source>
        <dbReference type="EMBL" id="PSJ86194.1"/>
    </source>
</evidence>
<dbReference type="Proteomes" id="UP000240419">
    <property type="component" value="Unassembled WGS sequence"/>
</dbReference>
<dbReference type="InterPro" id="IPR002347">
    <property type="entry name" value="SDR_fam"/>
</dbReference>
<proteinExistence type="inferred from homology"/>
<evidence type="ECO:0000256" key="1">
    <source>
        <dbReference type="ARBA" id="ARBA00006484"/>
    </source>
</evidence>
<dbReference type="RefSeq" id="WP_106842009.1">
    <property type="nucleotide sequence ID" value="NZ_JBCNIW010000068.1"/>
</dbReference>
<dbReference type="PANTHER" id="PTHR42760:SF115">
    <property type="entry name" value="3-OXOACYL-[ACYL-CARRIER-PROTEIN] REDUCTASE FABG"/>
    <property type="match status" value="1"/>
</dbReference>
<dbReference type="Gene3D" id="3.40.50.720">
    <property type="entry name" value="NAD(P)-binding Rossmann-like Domain"/>
    <property type="match status" value="1"/>
</dbReference>
<accession>A0A2P7UGS5</accession>
<dbReference type="Pfam" id="PF13561">
    <property type="entry name" value="adh_short_C2"/>
    <property type="match status" value="1"/>
</dbReference>
<dbReference type="SMART" id="SM00822">
    <property type="entry name" value="PKS_KR"/>
    <property type="match status" value="1"/>
</dbReference>
<dbReference type="SUPFAM" id="SSF51735">
    <property type="entry name" value="NAD(P)-binding Rossmann-fold domains"/>
    <property type="match status" value="1"/>
</dbReference>
<dbReference type="GO" id="GO:0016616">
    <property type="term" value="F:oxidoreductase activity, acting on the CH-OH group of donors, NAD or NADP as acceptor"/>
    <property type="evidence" value="ECO:0007669"/>
    <property type="project" value="UniProtKB-ARBA"/>
</dbReference>
<reference evidence="4 5" key="1">
    <citation type="submission" date="2018-03" db="EMBL/GenBank/DDBJ databases">
        <title>Brevisbacillus phylogenomics.</title>
        <authorList>
            <person name="Dunlap C."/>
        </authorList>
    </citation>
    <scope>NUCLEOTIDE SEQUENCE [LARGE SCALE GENOMIC DNA]</scope>
    <source>
        <strain evidence="4 5">NRRL NRS-1210</strain>
    </source>
</reference>
<keyword evidence="2" id="KW-0560">Oxidoreductase</keyword>
<dbReference type="InterPro" id="IPR036291">
    <property type="entry name" value="NAD(P)-bd_dom_sf"/>
</dbReference>